<dbReference type="eggNOG" id="ENOG502TJ3P">
    <property type="taxonomic scope" value="Eukaryota"/>
</dbReference>
<dbReference type="AlphaFoldDB" id="A0A1I7UWH0"/>
<evidence type="ECO:0000313" key="2">
    <source>
        <dbReference type="Proteomes" id="UP000095282"/>
    </source>
</evidence>
<feature type="chain" id="PRO_5009309577" evidence="1">
    <location>
        <begin position="19"/>
        <end position="78"/>
    </location>
</feature>
<name>A0A1I7UWH0_9PELO</name>
<keyword evidence="2" id="KW-1185">Reference proteome</keyword>
<evidence type="ECO:0000313" key="3">
    <source>
        <dbReference type="WBParaSite" id="Csp11.Scaffold630.g20038.t1"/>
    </source>
</evidence>
<organism evidence="2 3">
    <name type="scientific">Caenorhabditis tropicalis</name>
    <dbReference type="NCBI Taxonomy" id="1561998"/>
    <lineage>
        <taxon>Eukaryota</taxon>
        <taxon>Metazoa</taxon>
        <taxon>Ecdysozoa</taxon>
        <taxon>Nematoda</taxon>
        <taxon>Chromadorea</taxon>
        <taxon>Rhabditida</taxon>
        <taxon>Rhabditina</taxon>
        <taxon>Rhabditomorpha</taxon>
        <taxon>Rhabditoidea</taxon>
        <taxon>Rhabditidae</taxon>
        <taxon>Peloderinae</taxon>
        <taxon>Caenorhabditis</taxon>
    </lineage>
</organism>
<sequence>MFGKLLSLIFAFIAIASGQYYGGYPVASGGYYGNSIYGGSYGGYPGYGYPNGGYYGGYEYGSPYGYVGKRNSGFGPKN</sequence>
<dbReference type="Proteomes" id="UP000095282">
    <property type="component" value="Unplaced"/>
</dbReference>
<reference evidence="3" key="1">
    <citation type="submission" date="2016-11" db="UniProtKB">
        <authorList>
            <consortium name="WormBaseParasite"/>
        </authorList>
    </citation>
    <scope>IDENTIFICATION</scope>
</reference>
<accession>A0A1I7UWH0</accession>
<protein>
    <submittedName>
        <fullName evidence="3">FIP (Fungus-Induced Protein) Related</fullName>
    </submittedName>
</protein>
<dbReference type="WBParaSite" id="Csp11.Scaffold630.g20038.t1">
    <property type="protein sequence ID" value="Csp11.Scaffold630.g20038.t1"/>
    <property type="gene ID" value="Csp11.Scaffold630.g20038"/>
</dbReference>
<feature type="signal peptide" evidence="1">
    <location>
        <begin position="1"/>
        <end position="18"/>
    </location>
</feature>
<keyword evidence="1" id="KW-0732">Signal</keyword>
<proteinExistence type="predicted"/>
<evidence type="ECO:0000256" key="1">
    <source>
        <dbReference type="SAM" id="SignalP"/>
    </source>
</evidence>